<reference evidence="1" key="1">
    <citation type="thesis" date="2020" institute="ProQuest LLC" country="789 East Eisenhower Parkway, Ann Arbor, MI, USA">
        <title>Comparative Genomics and Chromosome Evolution.</title>
        <authorList>
            <person name="Mudd A.B."/>
        </authorList>
    </citation>
    <scope>NUCLEOTIDE SEQUENCE</scope>
    <source>
        <strain evidence="1">HN-11 Male</strain>
        <tissue evidence="1">Kidney and liver</tissue>
    </source>
</reference>
<evidence type="ECO:0000313" key="2">
    <source>
        <dbReference type="Proteomes" id="UP000770717"/>
    </source>
</evidence>
<dbReference type="OrthoDB" id="6108017at2759"/>
<accession>A0A8J6E8D0</accession>
<comment type="caution">
    <text evidence="1">The sequence shown here is derived from an EMBL/GenBank/DDBJ whole genome shotgun (WGS) entry which is preliminary data.</text>
</comment>
<protein>
    <submittedName>
        <fullName evidence="1">Uncharacterized protein</fullName>
    </submittedName>
</protein>
<organism evidence="1 2">
    <name type="scientific">Eleutherodactylus coqui</name>
    <name type="common">Puerto Rican coqui</name>
    <dbReference type="NCBI Taxonomy" id="57060"/>
    <lineage>
        <taxon>Eukaryota</taxon>
        <taxon>Metazoa</taxon>
        <taxon>Chordata</taxon>
        <taxon>Craniata</taxon>
        <taxon>Vertebrata</taxon>
        <taxon>Euteleostomi</taxon>
        <taxon>Amphibia</taxon>
        <taxon>Batrachia</taxon>
        <taxon>Anura</taxon>
        <taxon>Neobatrachia</taxon>
        <taxon>Hyloidea</taxon>
        <taxon>Eleutherodactylidae</taxon>
        <taxon>Eleutherodactylinae</taxon>
        <taxon>Eleutherodactylus</taxon>
        <taxon>Eleutherodactylus</taxon>
    </lineage>
</organism>
<sequence length="146" mass="16587">MESLSAQELDDVLDSMESRTLPMEQKTIDPTYINSTQSKPSEYCFVGRSWIFDFALSRAPPVRHIGVTDGFTRHLQLMACLYILSRRNEYSVEANQSERGITSIRALPQGSVKFHYKRSPLQFAGICPDALICGFNDILLKKVKRP</sequence>
<keyword evidence="2" id="KW-1185">Reference proteome</keyword>
<dbReference type="AlphaFoldDB" id="A0A8J6E8D0"/>
<gene>
    <name evidence="1" type="ORF">GDO78_021340</name>
</gene>
<proteinExistence type="predicted"/>
<dbReference type="Proteomes" id="UP000770717">
    <property type="component" value="Unassembled WGS sequence"/>
</dbReference>
<dbReference type="EMBL" id="WNTK01006249">
    <property type="protein sequence ID" value="KAG9463662.1"/>
    <property type="molecule type" value="Genomic_DNA"/>
</dbReference>
<evidence type="ECO:0000313" key="1">
    <source>
        <dbReference type="EMBL" id="KAG9463662.1"/>
    </source>
</evidence>
<name>A0A8J6E8D0_ELECQ</name>